<gene>
    <name evidence="3" type="primary">LOC120277724</name>
</gene>
<feature type="region of interest" description="Disordered" evidence="1">
    <location>
        <begin position="118"/>
        <end position="148"/>
    </location>
</feature>
<reference evidence="3" key="1">
    <citation type="submission" date="2025-08" db="UniProtKB">
        <authorList>
            <consortium name="RefSeq"/>
        </authorList>
    </citation>
    <scope>IDENTIFICATION</scope>
</reference>
<dbReference type="RefSeq" id="XP_039140508.1">
    <property type="nucleotide sequence ID" value="XM_039284574.1"/>
</dbReference>
<dbReference type="Proteomes" id="UP001515500">
    <property type="component" value="Chromosome 15"/>
</dbReference>
<evidence type="ECO:0000313" key="3">
    <source>
        <dbReference type="RefSeq" id="XP_039140508.1"/>
    </source>
</evidence>
<evidence type="ECO:0000256" key="1">
    <source>
        <dbReference type="SAM" id="MobiDB-lite"/>
    </source>
</evidence>
<keyword evidence="2" id="KW-1185">Reference proteome</keyword>
<evidence type="ECO:0000313" key="2">
    <source>
        <dbReference type="Proteomes" id="UP001515500"/>
    </source>
</evidence>
<name>A0AB40CQV4_DIOCR</name>
<dbReference type="AlphaFoldDB" id="A0AB40CQV4"/>
<dbReference type="GeneID" id="120277724"/>
<sequence>MNFDLSKSGEQRVLHLNEIDKWRMKAYENARIYKERIQKWHDEYIKNLKDFKVGDLVLLFNSCLRLFPGKLKSRWFDPYRVTKALPHGAIEITHPEKGILKVNGHRLKPYYGGEVGMAPRSKKAAGNHPREPTPEPKNMEFILPEHRT</sequence>
<proteinExistence type="predicted"/>
<accession>A0AB40CQV4</accession>
<protein>
    <submittedName>
        <fullName evidence="3">Uncharacterized protein LOC120277724</fullName>
    </submittedName>
</protein>
<organism evidence="2 3">
    <name type="scientific">Dioscorea cayennensis subsp. rotundata</name>
    <name type="common">White Guinea yam</name>
    <name type="synonym">Dioscorea rotundata</name>
    <dbReference type="NCBI Taxonomy" id="55577"/>
    <lineage>
        <taxon>Eukaryota</taxon>
        <taxon>Viridiplantae</taxon>
        <taxon>Streptophyta</taxon>
        <taxon>Embryophyta</taxon>
        <taxon>Tracheophyta</taxon>
        <taxon>Spermatophyta</taxon>
        <taxon>Magnoliopsida</taxon>
        <taxon>Liliopsida</taxon>
        <taxon>Dioscoreales</taxon>
        <taxon>Dioscoreaceae</taxon>
        <taxon>Dioscorea</taxon>
    </lineage>
</organism>
<feature type="compositionally biased region" description="Basic and acidic residues" evidence="1">
    <location>
        <begin position="128"/>
        <end position="148"/>
    </location>
</feature>